<dbReference type="GO" id="GO:0051536">
    <property type="term" value="F:iron-sulfur cluster binding"/>
    <property type="evidence" value="ECO:0007669"/>
    <property type="project" value="UniProtKB-KW"/>
</dbReference>
<keyword evidence="1" id="KW-0949">S-adenosyl-L-methionine</keyword>
<gene>
    <name evidence="6" type="ORF">S01H1_68222</name>
</gene>
<dbReference type="Gene3D" id="3.20.20.70">
    <property type="entry name" value="Aldolase class I"/>
    <property type="match status" value="1"/>
</dbReference>
<evidence type="ECO:0000256" key="2">
    <source>
        <dbReference type="ARBA" id="ARBA00022723"/>
    </source>
</evidence>
<dbReference type="PANTHER" id="PTHR43075:SF1">
    <property type="entry name" value="FORMATE LYASE ACTIVATING ENZYME, PUTATIVE (AFU_ORTHOLOGUE AFUA_2G15630)-RELATED"/>
    <property type="match status" value="1"/>
</dbReference>
<feature type="non-terminal residue" evidence="6">
    <location>
        <position position="129"/>
    </location>
</feature>
<sequence length="129" mass="14268">MGKNPVVSSFNPHFGEERCLVGFDGSGTIFFTSCNLACVYCQNYEISQLRIGDEITIKELAKIILSLQSQGCHNINFVSPSIWALQIIQAVYLASEKGLKLPLVYNTGGYDSVKTLKILKGIIDIYMPD</sequence>
<dbReference type="EMBL" id="BARS01045235">
    <property type="protein sequence ID" value="GAG30491.1"/>
    <property type="molecule type" value="Genomic_DNA"/>
</dbReference>
<dbReference type="InterPro" id="IPR058240">
    <property type="entry name" value="rSAM_sf"/>
</dbReference>
<dbReference type="InterPro" id="IPR013785">
    <property type="entry name" value="Aldolase_TIM"/>
</dbReference>
<evidence type="ECO:0000313" key="6">
    <source>
        <dbReference type="EMBL" id="GAG30491.1"/>
    </source>
</evidence>
<dbReference type="GO" id="GO:0003824">
    <property type="term" value="F:catalytic activity"/>
    <property type="evidence" value="ECO:0007669"/>
    <property type="project" value="InterPro"/>
</dbReference>
<evidence type="ECO:0000256" key="4">
    <source>
        <dbReference type="ARBA" id="ARBA00023014"/>
    </source>
</evidence>
<keyword evidence="3" id="KW-0408">Iron</keyword>
<keyword evidence="2" id="KW-0479">Metal-binding</keyword>
<accession>X0Y0T0</accession>
<evidence type="ECO:0000259" key="5">
    <source>
        <dbReference type="Pfam" id="PF04055"/>
    </source>
</evidence>
<organism evidence="6">
    <name type="scientific">marine sediment metagenome</name>
    <dbReference type="NCBI Taxonomy" id="412755"/>
    <lineage>
        <taxon>unclassified sequences</taxon>
        <taxon>metagenomes</taxon>
        <taxon>ecological metagenomes</taxon>
    </lineage>
</organism>
<dbReference type="SUPFAM" id="SSF102114">
    <property type="entry name" value="Radical SAM enzymes"/>
    <property type="match status" value="1"/>
</dbReference>
<dbReference type="InterPro" id="IPR007197">
    <property type="entry name" value="rSAM"/>
</dbReference>
<dbReference type="PANTHER" id="PTHR43075">
    <property type="entry name" value="FORMATE LYASE ACTIVATING ENZYME, PUTATIVE (AFU_ORTHOLOGUE AFUA_2G15630)-RELATED"/>
    <property type="match status" value="1"/>
</dbReference>
<evidence type="ECO:0000256" key="3">
    <source>
        <dbReference type="ARBA" id="ARBA00023004"/>
    </source>
</evidence>
<feature type="domain" description="Radical SAM core" evidence="5">
    <location>
        <begin position="29"/>
        <end position="120"/>
    </location>
</feature>
<dbReference type="InterPro" id="IPR040085">
    <property type="entry name" value="MJ0674-like"/>
</dbReference>
<dbReference type="GO" id="GO:0046872">
    <property type="term" value="F:metal ion binding"/>
    <property type="evidence" value="ECO:0007669"/>
    <property type="project" value="UniProtKB-KW"/>
</dbReference>
<reference evidence="6" key="1">
    <citation type="journal article" date="2014" name="Front. Microbiol.">
        <title>High frequency of phylogenetically diverse reductive dehalogenase-homologous genes in deep subseafloor sedimentary metagenomes.</title>
        <authorList>
            <person name="Kawai M."/>
            <person name="Futagami T."/>
            <person name="Toyoda A."/>
            <person name="Takaki Y."/>
            <person name="Nishi S."/>
            <person name="Hori S."/>
            <person name="Arai W."/>
            <person name="Tsubouchi T."/>
            <person name="Morono Y."/>
            <person name="Uchiyama I."/>
            <person name="Ito T."/>
            <person name="Fujiyama A."/>
            <person name="Inagaki F."/>
            <person name="Takami H."/>
        </authorList>
    </citation>
    <scope>NUCLEOTIDE SEQUENCE</scope>
    <source>
        <strain evidence="6">Expedition CK06-06</strain>
    </source>
</reference>
<protein>
    <recommendedName>
        <fullName evidence="5">Radical SAM core domain-containing protein</fullName>
    </recommendedName>
</protein>
<proteinExistence type="predicted"/>
<keyword evidence="4" id="KW-0411">Iron-sulfur</keyword>
<evidence type="ECO:0000256" key="1">
    <source>
        <dbReference type="ARBA" id="ARBA00022691"/>
    </source>
</evidence>
<dbReference type="AlphaFoldDB" id="X0Y0T0"/>
<comment type="caution">
    <text evidence="6">The sequence shown here is derived from an EMBL/GenBank/DDBJ whole genome shotgun (WGS) entry which is preliminary data.</text>
</comment>
<dbReference type="SFLD" id="SFLDS00029">
    <property type="entry name" value="Radical_SAM"/>
    <property type="match status" value="1"/>
</dbReference>
<dbReference type="Pfam" id="PF04055">
    <property type="entry name" value="Radical_SAM"/>
    <property type="match status" value="1"/>
</dbReference>
<name>X0Y0T0_9ZZZZ</name>